<dbReference type="EMBL" id="JXCQ01000010">
    <property type="protein sequence ID" value="KIR22880.1"/>
    <property type="molecule type" value="Genomic_DNA"/>
</dbReference>
<accession>A0A0D0TPT5</accession>
<comment type="caution">
    <text evidence="1">The sequence shown here is derived from an EMBL/GenBank/DDBJ whole genome shotgun (WGS) entry which is preliminary data.</text>
</comment>
<sequence length="76" mass="8449">MSVRSLVKNLPADPDMPGWVLGWAVGRNDPWSFFDIYADKNVAEIEAERLGDGHTVKYGSHRLGTDEFMGGGEEPR</sequence>
<dbReference type="AlphaFoldDB" id="A0A0D0TPT5"/>
<evidence type="ECO:0000313" key="1">
    <source>
        <dbReference type="EMBL" id="KIR22880.1"/>
    </source>
</evidence>
<gene>
    <name evidence="1" type="ORF">PFLU3_15620</name>
</gene>
<proteinExistence type="predicted"/>
<organism evidence="1 2">
    <name type="scientific">Pseudomonas fluorescens</name>
    <dbReference type="NCBI Taxonomy" id="294"/>
    <lineage>
        <taxon>Bacteria</taxon>
        <taxon>Pseudomonadati</taxon>
        <taxon>Pseudomonadota</taxon>
        <taxon>Gammaproteobacteria</taxon>
        <taxon>Pseudomonadales</taxon>
        <taxon>Pseudomonadaceae</taxon>
        <taxon>Pseudomonas</taxon>
    </lineage>
</organism>
<reference evidence="1 2" key="1">
    <citation type="submission" date="2015-01" db="EMBL/GenBank/DDBJ databases">
        <title>Genome sequence of the beneficial rhizobacterium Pseudomonas fluorescens 2-79.</title>
        <authorList>
            <person name="Thuermer A."/>
            <person name="Daniel R."/>
        </authorList>
    </citation>
    <scope>NUCLEOTIDE SEQUENCE [LARGE SCALE GENOMIC DNA]</scope>
    <source>
        <strain evidence="1 2">2-79</strain>
    </source>
</reference>
<protein>
    <submittedName>
        <fullName evidence="1">Uncharacterized protein</fullName>
    </submittedName>
</protein>
<dbReference type="Proteomes" id="UP000032210">
    <property type="component" value="Unassembled WGS sequence"/>
</dbReference>
<name>A0A0D0TPT5_PSEFL</name>
<evidence type="ECO:0000313" key="2">
    <source>
        <dbReference type="Proteomes" id="UP000032210"/>
    </source>
</evidence>
<dbReference type="PATRIC" id="fig|294.125.peg.1607"/>